<dbReference type="GO" id="GO:0005737">
    <property type="term" value="C:cytoplasm"/>
    <property type="evidence" value="ECO:0007669"/>
    <property type="project" value="TreeGrafter"/>
</dbReference>
<feature type="compositionally biased region" description="Polar residues" evidence="5">
    <location>
        <begin position="1027"/>
        <end position="1037"/>
    </location>
</feature>
<dbReference type="Gene3D" id="3.40.50.11500">
    <property type="match status" value="1"/>
</dbReference>
<evidence type="ECO:0000256" key="4">
    <source>
        <dbReference type="ARBA" id="ARBA00022833"/>
    </source>
</evidence>
<feature type="region of interest" description="Disordered" evidence="5">
    <location>
        <begin position="837"/>
        <end position="884"/>
    </location>
</feature>
<dbReference type="InterPro" id="IPR046349">
    <property type="entry name" value="C1-like_sf"/>
</dbReference>
<dbReference type="SMART" id="SM00800">
    <property type="entry name" value="uDENN"/>
    <property type="match status" value="1"/>
</dbReference>
<feature type="compositionally biased region" description="Polar residues" evidence="5">
    <location>
        <begin position="2364"/>
        <end position="2375"/>
    </location>
</feature>
<dbReference type="Pfam" id="PF12335">
    <property type="entry name" value="SBF2"/>
    <property type="match status" value="1"/>
</dbReference>
<dbReference type="PROSITE" id="PS50003">
    <property type="entry name" value="PH_DOMAIN"/>
    <property type="match status" value="1"/>
</dbReference>
<dbReference type="SMART" id="SM00799">
    <property type="entry name" value="DENN"/>
    <property type="match status" value="1"/>
</dbReference>
<keyword evidence="2" id="KW-0597">Phosphoprotein</keyword>
<dbReference type="InterPro" id="IPR001849">
    <property type="entry name" value="PH_domain"/>
</dbReference>
<dbReference type="PROSITE" id="PS50211">
    <property type="entry name" value="DENN"/>
    <property type="match status" value="1"/>
</dbReference>
<feature type="region of interest" description="Disordered" evidence="5">
    <location>
        <begin position="2892"/>
        <end position="2926"/>
    </location>
</feature>
<evidence type="ECO:0000256" key="2">
    <source>
        <dbReference type="ARBA" id="ARBA00022553"/>
    </source>
</evidence>
<dbReference type="GO" id="GO:0005085">
    <property type="term" value="F:guanyl-nucleotide exchange factor activity"/>
    <property type="evidence" value="ECO:0007669"/>
    <property type="project" value="TreeGrafter"/>
</dbReference>
<dbReference type="InterPro" id="IPR010569">
    <property type="entry name" value="Myotubularin-like_Pase_dom"/>
</dbReference>
<evidence type="ECO:0008006" key="11">
    <source>
        <dbReference type="Google" id="ProtNLM"/>
    </source>
</evidence>
<dbReference type="PROSITE" id="PS50081">
    <property type="entry name" value="ZF_DAG_PE_2"/>
    <property type="match status" value="1"/>
</dbReference>
<feature type="compositionally biased region" description="Low complexity" evidence="5">
    <location>
        <begin position="853"/>
        <end position="874"/>
    </location>
</feature>
<evidence type="ECO:0000256" key="3">
    <source>
        <dbReference type="ARBA" id="ARBA00022723"/>
    </source>
</evidence>
<evidence type="ECO:0000256" key="5">
    <source>
        <dbReference type="SAM" id="MobiDB-lite"/>
    </source>
</evidence>
<dbReference type="FunCoup" id="A0A5K4FEI8">
    <property type="interactions" value="1615"/>
</dbReference>
<dbReference type="SMART" id="SM00801">
    <property type="entry name" value="dDENN"/>
    <property type="match status" value="1"/>
</dbReference>
<feature type="region of interest" description="Disordered" evidence="5">
    <location>
        <begin position="1208"/>
        <end position="1230"/>
    </location>
</feature>
<organism evidence="10">
    <name type="scientific">Schistosoma mansoni</name>
    <name type="common">Blood fluke</name>
    <dbReference type="NCBI Taxonomy" id="6183"/>
    <lineage>
        <taxon>Eukaryota</taxon>
        <taxon>Metazoa</taxon>
        <taxon>Spiralia</taxon>
        <taxon>Lophotrochozoa</taxon>
        <taxon>Platyhelminthes</taxon>
        <taxon>Trematoda</taxon>
        <taxon>Digenea</taxon>
        <taxon>Strigeidida</taxon>
        <taxon>Schistosomatoidea</taxon>
        <taxon>Schistosomatidae</taxon>
        <taxon>Schistosoma</taxon>
    </lineage>
</organism>
<reference evidence="10" key="1">
    <citation type="submission" date="2019-11" db="UniProtKB">
        <authorList>
            <consortium name="WormBaseParasite"/>
        </authorList>
    </citation>
    <scope>IDENTIFICATION</scope>
    <source>
        <strain evidence="10">Puerto Rican</strain>
    </source>
</reference>
<dbReference type="Gene3D" id="2.30.29.30">
    <property type="entry name" value="Pleckstrin-homology domain (PH domain)/Phosphotyrosine-binding domain (PTB)"/>
    <property type="match status" value="1"/>
</dbReference>
<dbReference type="PANTHER" id="PTHR10807">
    <property type="entry name" value="MYOTUBULARIN-RELATED"/>
    <property type="match status" value="1"/>
</dbReference>
<dbReference type="GO" id="GO:0016020">
    <property type="term" value="C:membrane"/>
    <property type="evidence" value="ECO:0007669"/>
    <property type="project" value="TreeGrafter"/>
</dbReference>
<dbReference type="SUPFAM" id="SSF50729">
    <property type="entry name" value="PH domain-like"/>
    <property type="match status" value="1"/>
</dbReference>
<dbReference type="PROSITE" id="PS51339">
    <property type="entry name" value="PPASE_MYOTUBULARIN"/>
    <property type="match status" value="1"/>
</dbReference>
<dbReference type="InterPro" id="IPR029021">
    <property type="entry name" value="Prot-tyrosine_phosphatase-like"/>
</dbReference>
<dbReference type="SMART" id="SM00109">
    <property type="entry name" value="C1"/>
    <property type="match status" value="1"/>
</dbReference>
<feature type="compositionally biased region" description="Polar residues" evidence="5">
    <location>
        <begin position="2535"/>
        <end position="2550"/>
    </location>
</feature>
<dbReference type="InterPro" id="IPR043153">
    <property type="entry name" value="DENN_C"/>
</dbReference>
<evidence type="ECO:0000259" key="8">
    <source>
        <dbReference type="PROSITE" id="PS50211"/>
    </source>
</evidence>
<dbReference type="WBParaSite" id="Smp_344980.2">
    <property type="protein sequence ID" value="Smp_344980.2"/>
    <property type="gene ID" value="Smp_344980"/>
</dbReference>
<sequence>MLRLVDYAAVVGYDFEKSVGGESEGQVLQRFPTNCWDDYPYNFKIETFCQPCGWYLSRSKPPPTFFVAYLTDVNGNPYFAACLTFHEAVSPSQLINLKIPPHIPHSRVRPTGNAFGSYSQNGPINNGSFVVNKNKTFLPTSNSVSNNEKYQIDSLIYVTNVNSNASSPVNSPTGFKDQVLNYSGLKSIYSDTDDPNLVRPPEFYAPKCLVFLARHQHFDVLKNNLSLLYTVFADSLHQYSIEQMIATLLGGIEVPPTGGPRITFSLGVGDRQIIQPAHCSTIPVTRNCVALLFKHLGIHNVILLFTAILSDQKVLVCSRSLNRLTEACHALTSILYPLKYSHTYVPILPKSLIEFINAPTPFLYGIHTGYQHLLSDMVDVFVTDLDGGSVVCPENIPIPQLPDPYFTEVVENLFQILSPELMTADYIYPLVTSNQSSDLISLDKRLRAVFLRLFTSLFAGYRSCLTITRIHPKPVIHFNRTLYLLLRGNSAHNEFYDRLLSSMRFHQFILERGPPFRVCDIFDEVYESNVDDYSLFDNNNNNGTLNNRDYEYDVFSNNNNPSQMISGNTTNFSLIERLSTKLFDNEFGDQPATQILPNEAVEAHKRIHQTPFPVLDAKLIDELTVQYSQRKTKNVVYHKPEPRFVPQGLQLDRQIFKAEMFPDKYRVIHEFVDDIFNQHITEALKRRNTIRQDLKSRPMRRLFVDELRSYIIPETSVSPTVAINNFFGNMTINRSTYERRAVLTWEQFELIVDLLDEALRQETQSKDSGITPIIMDISTRLCTELGDVRYYANMSHQIQRHEIWRNMPFWESLFNEQVNNQIRLLYIDFCEEEQKSHKYQQGNQHQHPHTMNLSNGHAWSSSSSPSDSSTKQSINSPEKNDKSSVIIVGRKNNNNNNQKSNITIPQQSYTSNMSALEIAAEEMRIGHMRPREVQQLLETREESTVYSQIIHFVNLIINFRIPVHIGAAVADIYGEDTQNNDNNDGLNVNATGINGMVAKIPDVIISDNDNYNNNNKNNNTNDHNYRKQYTGSTNSLNNLPVTSQINHALKTISQTEGYVKNTSRYLADNYSNNQSNSEGSYGRYSGQNVDKSNQIKLLNHITVLENWLLKFVKIVGEENNLIRKRITEVEGKIKAIIESHLINLQDIYPKVQNIPHMKKPEIANPVLLPGEIAIPIGGYDCLSCQLLPDGRYERNDYQLLDPFNSNIMNSNGGHGNDSNDNSSTKQQDSLGNLDASDLDVDLMLRPLLPAQGALFITNYRIIFTGVPKDPFQSNKVINRSFPISALYTIKKLGCVQMVTAFQSSSANPSSLTTITSGFRSATLFVGKKSKSNTVFGKSTALRPTYSATTNRHCVVYRTENLDVLLLRSLTFQMLKIGFDVGEIQPETRDELRNLLEELRYPSMMCMGFNSAPLGLLFPRSTNVVGNRTTPTDLNNNTGSNTKDYILPNMVRMRHLKGKTHKSNMLTDANYSSITNGDRRYLKFRRTHSNQQFVNSENKTMIYQSSSHSPKNHRYSQLNAVYAEEAAANLAATLKAFLVPPSLSASSTASTIVDPNFIRLLTQSSGYLDMARFDGNFNPGITTGATVLGAATSTLTVPSNNVSVGLNENGSGSLNRSSVGAGSSGDGGSRVYCSARLVAFNVHHSLVKSYPSFLIIPQGITQNCLAKVARSHRRGRFPVVTWQHPETKAYLLRGSEIQSNVILNTFKNIKASSKNNTGDYDDNADSTLSHSTVSKEHIRYIRALIDMSMSAINSSRPSSVITSETGYLATDELSNSSQLPIVSNSTTVASSKIPSTDNLSKEFKPIINKPSPVVSNVTNNRTKFKKHKVRDALGRIGKFAARRNRLTRSGVSPMGSVTSGLDEDLLSMDSASQTNQHHARQSIHESSFPGISSGISNSHKPCLYILCEKQMTKMSKIFNSSSVVLSPIDYPTTSAVTKSFKGFFKACLPNDSNRSKTATKLLSAAASTATGVSYDHTNTTTNIGSTSNNSHYHRGVNATLGGHFTRHQNESYSSHDNISNGGETIETENIATSNVADANNSKYMNVFTEAHENGWFIQLKSLLELAGTVVDLLDLQGASVALCLENGSDVVAQIVSLVQIMLDPYYRTITGFWSLIDKEWLLFGHTFNHNSNQTLDTKSNQYSPIFLQFLDIVHQLLKQFPLSFEFNDYYIQFIAYHHISNRFYNFKYDTELERFTKWFPKLIEYLINNLKYGTSILSNIDENLLKLYNTHSIWTFIQQQHYEWPIFYNFRYSSKLSEKVLRPTTHLAAFDLWKFYLTEDLACGSIYDLDHFSPSYRKNTNRPYEPVLRQGFNNSHIEQTYAVLGLREGEEAVGWQEAWEQAQSELLNLYSSSPRKHLISKNDKSTANTQSTSNIPGSIVDTSTSTTNATSSSNTNGKTNTHVKIVHHFNQLPYRESSEPIESLSHHKLVTSDYSMTKRRAVSSGLLDTNQTNSGLLSSLTTTSSSTTYPLTNELTQTLTPQGGSNGSIDLDSTFVNCSEIITTSSIPVSERHSNDTTQSQLIIVKNPTMKDNSESHLSTDMNPPSTNSTTITVRTIKGSNHSKTEEILKSSDDRIINGTETKTRTTNNGTTDNNFNVIKTNYNGNNISKSEQVSEDEAFHEDNDYIYGDRYDSVGESSVDDYHFTRHAILEYHRATTLKRLTRRTAGGIVIGSNIGVESNCQNHHQLMPDYSSLDTDLSPGYRDLTIEYESDSVNSLTGTGGGLGSTMLHSTVRIDDFDINAPLQDELQHHPHRFTSSPITNNTNVQCELCQKICQSSDDIVKCIECDLLCHTKCSLSINSKCFKSSVTNNLNQINKTGNLLTRHGSAYLPNEVDNGKLKQSNDTEKSSLNFGIAGAGGSLFNSTLPWRTERDHTFRSSLVLIHDKRGKRKLSESSSSLAHTNTSDCQSQSGQSLSGGGGGSTTIEHHLPEHLASASYYGYLYKLGHRKFLQQWKQRLFALDTNRHQLKYYESYANASPRGCIDLQDVRTVRIIKNFAIQRKSPSFVVFELETNNRTYKLGAINQESAMQWIERIQKTIQ</sequence>
<dbReference type="Gene3D" id="3.30.450.200">
    <property type="match status" value="1"/>
</dbReference>
<dbReference type="CDD" id="cd00029">
    <property type="entry name" value="C1"/>
    <property type="match status" value="1"/>
</dbReference>
<feature type="compositionally biased region" description="Low complexity" evidence="5">
    <location>
        <begin position="2381"/>
        <end position="2399"/>
    </location>
</feature>
<accession>A0A5K4FEI8</accession>
<keyword evidence="3" id="KW-0479">Metal-binding</keyword>
<feature type="domain" description="Phorbol-ester/DAG-type" evidence="7">
    <location>
        <begin position="2752"/>
        <end position="2803"/>
    </location>
</feature>
<dbReference type="Gene3D" id="3.30.60.20">
    <property type="match status" value="1"/>
</dbReference>
<feature type="domain" description="UDENN" evidence="8">
    <location>
        <begin position="8"/>
        <end position="519"/>
    </location>
</feature>
<feature type="region of interest" description="Disordered" evidence="5">
    <location>
        <begin position="2531"/>
        <end position="2550"/>
    </location>
</feature>
<dbReference type="InterPro" id="IPR030564">
    <property type="entry name" value="Myotubularin"/>
</dbReference>
<feature type="region of interest" description="Disordered" evidence="5">
    <location>
        <begin position="1009"/>
        <end position="1037"/>
    </location>
</feature>
<dbReference type="CDD" id="cd01235">
    <property type="entry name" value="PH_Sbf1_hMTMR5"/>
    <property type="match status" value="1"/>
</dbReference>
<keyword evidence="4" id="KW-0862">Zinc</keyword>
<feature type="domain" description="Myotubularin phosphatase" evidence="9">
    <location>
        <begin position="1612"/>
        <end position="2276"/>
    </location>
</feature>
<evidence type="ECO:0000313" key="10">
    <source>
        <dbReference type="WBParaSite" id="Smp_344980.2"/>
    </source>
</evidence>
<dbReference type="SUPFAM" id="SSF52799">
    <property type="entry name" value="(Phosphotyrosine protein) phosphatases II"/>
    <property type="match status" value="1"/>
</dbReference>
<evidence type="ECO:0000256" key="1">
    <source>
        <dbReference type="ARBA" id="ARBA00007471"/>
    </source>
</evidence>
<evidence type="ECO:0000259" key="6">
    <source>
        <dbReference type="PROSITE" id="PS50003"/>
    </source>
</evidence>
<dbReference type="Pfam" id="PF06602">
    <property type="entry name" value="Myotub-related"/>
    <property type="match status" value="2"/>
</dbReference>
<dbReference type="GO" id="GO:0046872">
    <property type="term" value="F:metal ion binding"/>
    <property type="evidence" value="ECO:0007669"/>
    <property type="project" value="UniProtKB-KW"/>
</dbReference>
<dbReference type="InterPro" id="IPR005113">
    <property type="entry name" value="uDENN_dom"/>
</dbReference>
<dbReference type="SMART" id="SM00233">
    <property type="entry name" value="PH"/>
    <property type="match status" value="1"/>
</dbReference>
<dbReference type="Pfam" id="PF00169">
    <property type="entry name" value="PH"/>
    <property type="match status" value="1"/>
</dbReference>
<dbReference type="PANTHER" id="PTHR10807:SF109">
    <property type="entry name" value="SET DOMAIN BINDING FACTOR, ISOFORM A"/>
    <property type="match status" value="1"/>
</dbReference>
<dbReference type="InterPro" id="IPR037516">
    <property type="entry name" value="Tripartite_DENN"/>
</dbReference>
<proteinExistence type="inferred from homology"/>
<dbReference type="InterPro" id="IPR022096">
    <property type="entry name" value="SBF1/SBF2"/>
</dbReference>
<feature type="region of interest" description="Disordered" evidence="5">
    <location>
        <begin position="2358"/>
        <end position="2399"/>
    </location>
</feature>
<name>A0A5K4FEI8_SCHMA</name>
<evidence type="ECO:0000259" key="9">
    <source>
        <dbReference type="PROSITE" id="PS51339"/>
    </source>
</evidence>
<dbReference type="InterPro" id="IPR002219">
    <property type="entry name" value="PKC_DAG/PE"/>
</dbReference>
<dbReference type="SUPFAM" id="SSF57889">
    <property type="entry name" value="Cysteine-rich domain"/>
    <property type="match status" value="1"/>
</dbReference>
<dbReference type="InterPro" id="IPR005112">
    <property type="entry name" value="dDENN_dom"/>
</dbReference>
<evidence type="ECO:0000259" key="7">
    <source>
        <dbReference type="PROSITE" id="PS50081"/>
    </source>
</evidence>
<dbReference type="InterPro" id="IPR001194">
    <property type="entry name" value="cDENN_dom"/>
</dbReference>
<dbReference type="InParanoid" id="A0A5K4FEI8"/>
<dbReference type="Pfam" id="PF03456">
    <property type="entry name" value="uDENN"/>
    <property type="match status" value="1"/>
</dbReference>
<feature type="compositionally biased region" description="Polar residues" evidence="5">
    <location>
        <begin position="839"/>
        <end position="852"/>
    </location>
</feature>
<feature type="compositionally biased region" description="Low complexity" evidence="5">
    <location>
        <begin position="1009"/>
        <end position="1022"/>
    </location>
</feature>
<dbReference type="InterPro" id="IPR011993">
    <property type="entry name" value="PH-like_dom_sf"/>
</dbReference>
<feature type="domain" description="PH" evidence="6">
    <location>
        <begin position="2935"/>
        <end position="3040"/>
    </location>
</feature>
<dbReference type="Pfam" id="PF02141">
    <property type="entry name" value="DENN"/>
    <property type="match status" value="1"/>
</dbReference>
<protein>
    <recommendedName>
        <fullName evidence="11">Myotubularin-related protein 13</fullName>
    </recommendedName>
</protein>
<dbReference type="STRING" id="6183.A0A5K4FEI8"/>
<feature type="compositionally biased region" description="Polar residues" evidence="5">
    <location>
        <begin position="2894"/>
        <end position="2907"/>
    </location>
</feature>
<comment type="similarity">
    <text evidence="1">Belongs to the protein-tyrosine phosphatase family. Non-receptor class myotubularin subfamily.</text>
</comment>